<dbReference type="AlphaFoldDB" id="A0A7S0WLJ1"/>
<dbReference type="PANTHER" id="PTHR45081:SF1">
    <property type="entry name" value="EF HAND FAMILY PROTEIN, PUTATIVE, EXPRESSED-RELATED"/>
    <property type="match status" value="1"/>
</dbReference>
<dbReference type="GO" id="GO:0005509">
    <property type="term" value="F:calcium ion binding"/>
    <property type="evidence" value="ECO:0007669"/>
    <property type="project" value="InterPro"/>
</dbReference>
<evidence type="ECO:0000256" key="3">
    <source>
        <dbReference type="SAM" id="MobiDB-lite"/>
    </source>
</evidence>
<dbReference type="InterPro" id="IPR018247">
    <property type="entry name" value="EF_Hand_1_Ca_BS"/>
</dbReference>
<proteinExistence type="predicted"/>
<keyword evidence="2" id="KW-0802">TPR repeat</keyword>
<sequence>MSKAAGAERTEKVKAIFATFDKNDDGRLSKEEMATFVVAVNPTSMFTEEQISAILDEVFRTYGAYIDGGGLSLDGLRRTYDDGAGDVDRDFDALGLTLASHPDPVEPDPTPPTPEPVEQGEIMPESPVPEAQPSPAKPSPSKAGSSGKQPAVAPAEAPKELSPAVKELLADLEQTLKENGHDNSPEGQAHMSRVLAEIRHRADTLPSRNVSEYFDAHMEMGAMLGTYHRWEEALRSYRRAVALRPDDAKAHFRIGNSNVQLDNLADARESYDKALKAGRGPGDKKLLPQIYVNLGVALETDGFLMRACDQYRQAAILQPTHFRALKLLGSALFALGELEDAEQALTHAVALRPDYASALCDLGNAKAGQGKTEEAVSCYERALKVDGDLVEALYNMGNAMRSDSKYESAIAYYDRTLAAIARGAAPPDWPVWKVYLNRMVSMLGKGAGEKAVMAELDQVYKMTGKRVELYELKKMLRNSGKKKAAPNKGLLTRMKSLGTSSTNGQPPQARTTEEGAVQSANTFARKQESVSTPKQMRWALELRAVQNLLILGTCSVEALKREATDRNLDPNDRSMRGKVVRKATVERVFRELTQLKAEEFAAAMRSLNLRVLAVLDSEGQGTVDLGRVLAVLAVLCEGSPEERAAAAYEILLWQGGHGGGQGVPPPALTAFFRDLYAVFKPKAEPSEPPAEVRSGGPVSQMEFQMLFANNFPYMAALEKLEAADRVRHNGRKCDATLYPIVGPRYYCKAGEFNLSSSSYALQLVPADAPKLSVYIFDEILFETTANKTSRFACYSPHSEVARNHSSGNLQALDASA</sequence>
<protein>
    <recommendedName>
        <fullName evidence="4">EF-hand domain-containing protein</fullName>
    </recommendedName>
</protein>
<dbReference type="PANTHER" id="PTHR45081">
    <property type="entry name" value="EF HAND FAMILY PROTEIN, PUTATIVE, EXPRESSED-RELATED"/>
    <property type="match status" value="1"/>
</dbReference>
<evidence type="ECO:0000259" key="4">
    <source>
        <dbReference type="PROSITE" id="PS50222"/>
    </source>
</evidence>
<feature type="repeat" description="TPR" evidence="2">
    <location>
        <begin position="214"/>
        <end position="247"/>
    </location>
</feature>
<dbReference type="GO" id="GO:0005886">
    <property type="term" value="C:plasma membrane"/>
    <property type="evidence" value="ECO:0007669"/>
    <property type="project" value="TreeGrafter"/>
</dbReference>
<feature type="region of interest" description="Disordered" evidence="3">
    <location>
        <begin position="97"/>
        <end position="160"/>
    </location>
</feature>
<evidence type="ECO:0000313" key="5">
    <source>
        <dbReference type="EMBL" id="CAD8672151.1"/>
    </source>
</evidence>
<dbReference type="SUPFAM" id="SSF47473">
    <property type="entry name" value="EF-hand"/>
    <property type="match status" value="1"/>
</dbReference>
<dbReference type="CDD" id="cd00051">
    <property type="entry name" value="EFh"/>
    <property type="match status" value="1"/>
</dbReference>
<feature type="domain" description="EF-hand" evidence="4">
    <location>
        <begin position="8"/>
        <end position="43"/>
    </location>
</feature>
<feature type="repeat" description="TPR" evidence="2">
    <location>
        <begin position="356"/>
        <end position="389"/>
    </location>
</feature>
<dbReference type="SMART" id="SM00028">
    <property type="entry name" value="TPR"/>
    <property type="match status" value="6"/>
</dbReference>
<feature type="compositionally biased region" description="Polar residues" evidence="3">
    <location>
        <begin position="497"/>
        <end position="510"/>
    </location>
</feature>
<dbReference type="PROSITE" id="PS50005">
    <property type="entry name" value="TPR"/>
    <property type="match status" value="4"/>
</dbReference>
<gene>
    <name evidence="5" type="ORF">POBO1169_LOCUS11205</name>
</gene>
<dbReference type="Gene3D" id="1.10.238.10">
    <property type="entry name" value="EF-hand"/>
    <property type="match status" value="1"/>
</dbReference>
<feature type="repeat" description="TPR" evidence="2">
    <location>
        <begin position="390"/>
        <end position="423"/>
    </location>
</feature>
<organism evidence="5">
    <name type="scientific">Pyramimonas obovata</name>
    <dbReference type="NCBI Taxonomy" id="1411642"/>
    <lineage>
        <taxon>Eukaryota</taxon>
        <taxon>Viridiplantae</taxon>
        <taxon>Chlorophyta</taxon>
        <taxon>Pyramimonadophyceae</taxon>
        <taxon>Pyramimonadales</taxon>
        <taxon>Pyramimonadaceae</taxon>
        <taxon>Pyramimonas</taxon>
        <taxon>Pyramimonas incertae sedis</taxon>
    </lineage>
</organism>
<dbReference type="InterPro" id="IPR002048">
    <property type="entry name" value="EF_hand_dom"/>
</dbReference>
<dbReference type="InterPro" id="IPR011990">
    <property type="entry name" value="TPR-like_helical_dom_sf"/>
</dbReference>
<feature type="region of interest" description="Disordered" evidence="3">
    <location>
        <begin position="495"/>
        <end position="529"/>
    </location>
</feature>
<dbReference type="PROSITE" id="PS00018">
    <property type="entry name" value="EF_HAND_1"/>
    <property type="match status" value="1"/>
</dbReference>
<dbReference type="SMART" id="SM00054">
    <property type="entry name" value="EFh"/>
    <property type="match status" value="1"/>
</dbReference>
<dbReference type="EMBL" id="HBFA01022038">
    <property type="protein sequence ID" value="CAD8672151.1"/>
    <property type="molecule type" value="Transcribed_RNA"/>
</dbReference>
<name>A0A7S0WLJ1_9CHLO</name>
<dbReference type="InterPro" id="IPR019734">
    <property type="entry name" value="TPR_rpt"/>
</dbReference>
<keyword evidence="1" id="KW-0106">Calcium</keyword>
<accession>A0A7S0WLJ1</accession>
<dbReference type="SUPFAM" id="SSF48452">
    <property type="entry name" value="TPR-like"/>
    <property type="match status" value="1"/>
</dbReference>
<dbReference type="PROSITE" id="PS50222">
    <property type="entry name" value="EF_HAND_2"/>
    <property type="match status" value="1"/>
</dbReference>
<dbReference type="InterPro" id="IPR011992">
    <property type="entry name" value="EF-hand-dom_pair"/>
</dbReference>
<dbReference type="Pfam" id="PF13424">
    <property type="entry name" value="TPR_12"/>
    <property type="match status" value="1"/>
</dbReference>
<feature type="compositionally biased region" description="Polar residues" evidence="3">
    <location>
        <begin position="518"/>
        <end position="529"/>
    </location>
</feature>
<feature type="repeat" description="TPR" evidence="2">
    <location>
        <begin position="322"/>
        <end position="355"/>
    </location>
</feature>
<feature type="compositionally biased region" description="Pro residues" evidence="3">
    <location>
        <begin position="126"/>
        <end position="138"/>
    </location>
</feature>
<dbReference type="Pfam" id="PF13432">
    <property type="entry name" value="TPR_16"/>
    <property type="match status" value="1"/>
</dbReference>
<reference evidence="5" key="1">
    <citation type="submission" date="2021-01" db="EMBL/GenBank/DDBJ databases">
        <authorList>
            <person name="Corre E."/>
            <person name="Pelletier E."/>
            <person name="Niang G."/>
            <person name="Scheremetjew M."/>
            <person name="Finn R."/>
            <person name="Kale V."/>
            <person name="Holt S."/>
            <person name="Cochrane G."/>
            <person name="Meng A."/>
            <person name="Brown T."/>
            <person name="Cohen L."/>
        </authorList>
    </citation>
    <scope>NUCLEOTIDE SEQUENCE</scope>
    <source>
        <strain evidence="5">CCMP722</strain>
    </source>
</reference>
<dbReference type="Gene3D" id="1.25.40.10">
    <property type="entry name" value="Tetratricopeptide repeat domain"/>
    <property type="match status" value="3"/>
</dbReference>
<evidence type="ECO:0000256" key="1">
    <source>
        <dbReference type="ARBA" id="ARBA00022837"/>
    </source>
</evidence>
<feature type="compositionally biased region" description="Low complexity" evidence="3">
    <location>
        <begin position="139"/>
        <end position="150"/>
    </location>
</feature>
<evidence type="ECO:0000256" key="2">
    <source>
        <dbReference type="PROSITE-ProRule" id="PRU00339"/>
    </source>
</evidence>
<dbReference type="Pfam" id="PF13176">
    <property type="entry name" value="TPR_7"/>
    <property type="match status" value="1"/>
</dbReference>